<keyword evidence="2" id="KW-1185">Reference proteome</keyword>
<reference evidence="2" key="1">
    <citation type="journal article" date="2024" name="Proc. Natl. Acad. Sci. U.S.A.">
        <title>Extraordinary preservation of gene collinearity over three hundred million years revealed in homosporous lycophytes.</title>
        <authorList>
            <person name="Li C."/>
            <person name="Wickell D."/>
            <person name="Kuo L.Y."/>
            <person name="Chen X."/>
            <person name="Nie B."/>
            <person name="Liao X."/>
            <person name="Peng D."/>
            <person name="Ji J."/>
            <person name="Jenkins J."/>
            <person name="Williams M."/>
            <person name="Shu S."/>
            <person name="Plott C."/>
            <person name="Barry K."/>
            <person name="Rajasekar S."/>
            <person name="Grimwood J."/>
            <person name="Han X."/>
            <person name="Sun S."/>
            <person name="Hou Z."/>
            <person name="He W."/>
            <person name="Dai G."/>
            <person name="Sun C."/>
            <person name="Schmutz J."/>
            <person name="Leebens-Mack J.H."/>
            <person name="Li F.W."/>
            <person name="Wang L."/>
        </authorList>
    </citation>
    <scope>NUCLEOTIDE SEQUENCE [LARGE SCALE GENOMIC DNA]</scope>
    <source>
        <strain evidence="2">cv. PW_Plant_1</strain>
    </source>
</reference>
<proteinExistence type="predicted"/>
<evidence type="ECO:0000313" key="2">
    <source>
        <dbReference type="Proteomes" id="UP001162992"/>
    </source>
</evidence>
<dbReference type="EMBL" id="CM055101">
    <property type="protein sequence ID" value="KAJ7542077.1"/>
    <property type="molecule type" value="Genomic_DNA"/>
</dbReference>
<dbReference type="Proteomes" id="UP001162992">
    <property type="component" value="Chromosome 10"/>
</dbReference>
<name>A0ACC2CJC6_DIPCM</name>
<sequence length="1251" mass="137327">MAASDAKMALEKNTMQGHEQLTINNELKAAKGVSIWKLLQYADAFDLILMLWGTVGAVVDGFSLPILIVILRSPIHAFGSFANGTPKDSTLSRADFTHTINKCVVQMLYIGLAVGACCFLEGFCWTIAADRQTSRLRRDYLRAILRKDVGYLDTKATTNAEVVNTISADAATIHDTIGQKVPHFIMHMSHFVGGFVIGFSFVWKLGVLLVASIPLLLIPLVVFGKRQALLAKDMRVAYLKASEVAEEAISSIRTVFSFVGEKRTITGYAEALNETLKVGLRQGLVKGLTVGSVGLSLIIWAVLSWYGSRLVMHNGVPGANVISVGLATINAIVSLCLALPDFKPFAESWIAAGRIFEIIDHVPDIDSEESRGIVLEKVQGKLEIRNVNFAYPARPSTIIFKRFSLTIPAGQTVALVGESGSGKSTIFALIERFYDPLSGGIFFDDVNIKDMQLKWLRSQMSLVTQETALFSTTIKENILIGKENATMGEIIQAAKAANVHDFVEQMPDGYNTQVGERGVQVSGGQKQRIAIARAILKNTKVLLLDEPTSALDAESANIVQEALINVSLGHTIVVVSHQLSSIKSANLIAIIQNGRVVEVGEHDELLHKHENGVYAKMVGLKQRTSREESNNEFKNSSTNLCSPNVDKLRSPYVLNNLDQTVKLTAETKVPTFGRLLALNRPEWIHGLLGTVGAIGFGIVYPTYSFLIGNTISVLYYTDFHQLKSRATINSLSFAVLAGFNMLASYLQHYNFTAMGEHLIRRVREKMLSKILTFEVGWFDQDENSGAKISSQLATEASMVRSLVSDRISLALQTASSILVSSTLGLIASWRLSIPMMALQPFFIFCYYFKNFLLKNCTEVARQARESASQMANEAVNHHKTILAFSSQDMIMNLFKCQQKAPQRDLVKSSSISGLGLGIAQTMIFSNYAFGLWYGSRLLSKGKISTGQMFETFMVILVTGRIVGEAFSMTFDLSKGASAVETLFKIMDRESQISIDDAAGQRLENIQGSVEIKNVSFCYPSRPHFTILSNFSLKVDPRSTIALVGQSGSGKSTLISLIMRFYDPLLGSVRVDGFDIRILDVKTLRKQIGLVSQEPTLFSGTIQDNILYGKENATEIEVIEAAKASHAHEFICSLSNGYNTLVGIGGLQLSGGQKQRIAMARAIIKNPVILLLDEATSALDVYSEYLVQNALENIMIGRTMLIVAHRLTTIKNADTIAVVQDGAIVEQGKHSELMEKGNGPYYSLFELQRPKI</sequence>
<evidence type="ECO:0000313" key="1">
    <source>
        <dbReference type="EMBL" id="KAJ7542077.1"/>
    </source>
</evidence>
<comment type="caution">
    <text evidence="1">The sequence shown here is derived from an EMBL/GenBank/DDBJ whole genome shotgun (WGS) entry which is preliminary data.</text>
</comment>
<organism evidence="1 2">
    <name type="scientific">Diphasiastrum complanatum</name>
    <name type="common">Issler's clubmoss</name>
    <name type="synonym">Lycopodium complanatum</name>
    <dbReference type="NCBI Taxonomy" id="34168"/>
    <lineage>
        <taxon>Eukaryota</taxon>
        <taxon>Viridiplantae</taxon>
        <taxon>Streptophyta</taxon>
        <taxon>Embryophyta</taxon>
        <taxon>Tracheophyta</taxon>
        <taxon>Lycopodiopsida</taxon>
        <taxon>Lycopodiales</taxon>
        <taxon>Lycopodiaceae</taxon>
        <taxon>Lycopodioideae</taxon>
        <taxon>Diphasiastrum</taxon>
    </lineage>
</organism>
<gene>
    <name evidence="1" type="ORF">O6H91_10G088300</name>
</gene>
<accession>A0ACC2CJC6</accession>
<protein>
    <submittedName>
        <fullName evidence="1">Uncharacterized protein</fullName>
    </submittedName>
</protein>